<dbReference type="Pfam" id="PF05367">
    <property type="entry name" value="Phage_endo_I"/>
    <property type="match status" value="1"/>
</dbReference>
<keyword evidence="1" id="KW-0255">Endonuclease</keyword>
<dbReference type="RefSeq" id="WP_283406435.1">
    <property type="nucleotide sequence ID" value="NZ_FXUI01000007.1"/>
</dbReference>
<dbReference type="Gene3D" id="3.40.91.30">
    <property type="match status" value="1"/>
</dbReference>
<accession>A0ABY1QN44</accession>
<gene>
    <name evidence="1" type="ORF">SAMN06296065_1075</name>
</gene>
<dbReference type="InterPro" id="IPR008029">
    <property type="entry name" value="Phage_T7_Gp3_endoDNaseI"/>
</dbReference>
<sequence length="142" mass="16161">MPARRAAVSWRSGLEAKTAEDLTSRGVPFRYEEVKLRYIQPETPHTYTPDFILPNGVIVETKGLFDVDDRKKHAWLKGQHPDLDVRFVFSRSKSPLRKGAKSTYADWCLKNGFQFADKSIPQAWIDEPADERRLAAIDVASA</sequence>
<dbReference type="InterPro" id="IPR011335">
    <property type="entry name" value="Restrct_endonuc-II-like"/>
</dbReference>
<dbReference type="CDD" id="cd22324">
    <property type="entry name" value="Endonuclease_I"/>
    <property type="match status" value="1"/>
</dbReference>
<reference evidence="1 2" key="1">
    <citation type="submission" date="2017-05" db="EMBL/GenBank/DDBJ databases">
        <authorList>
            <person name="Varghese N."/>
            <person name="Submissions S."/>
        </authorList>
    </citation>
    <scope>NUCLEOTIDE SEQUENCE [LARGE SCALE GENOMIC DNA]</scope>
    <source>
        <strain evidence="1 2">SM16</strain>
    </source>
</reference>
<evidence type="ECO:0000313" key="1">
    <source>
        <dbReference type="EMBL" id="SMP74121.1"/>
    </source>
</evidence>
<proteinExistence type="predicted"/>
<evidence type="ECO:0000313" key="2">
    <source>
        <dbReference type="Proteomes" id="UP001157910"/>
    </source>
</evidence>
<name>A0ABY1QN44_9SPHN</name>
<dbReference type="Proteomes" id="UP001157910">
    <property type="component" value="Unassembled WGS sequence"/>
</dbReference>
<comment type="caution">
    <text evidence="1">The sequence shown here is derived from an EMBL/GenBank/DDBJ whole genome shotgun (WGS) entry which is preliminary data.</text>
</comment>
<keyword evidence="1" id="KW-0540">Nuclease</keyword>
<organism evidence="1 2">
    <name type="scientific">Novosphingobium panipatense</name>
    <dbReference type="NCBI Taxonomy" id="428991"/>
    <lineage>
        <taxon>Bacteria</taxon>
        <taxon>Pseudomonadati</taxon>
        <taxon>Pseudomonadota</taxon>
        <taxon>Alphaproteobacteria</taxon>
        <taxon>Sphingomonadales</taxon>
        <taxon>Sphingomonadaceae</taxon>
        <taxon>Novosphingobium</taxon>
    </lineage>
</organism>
<keyword evidence="1" id="KW-0378">Hydrolase</keyword>
<keyword evidence="2" id="KW-1185">Reference proteome</keyword>
<dbReference type="SUPFAM" id="SSF52980">
    <property type="entry name" value="Restriction endonuclease-like"/>
    <property type="match status" value="1"/>
</dbReference>
<dbReference type="GO" id="GO:0004519">
    <property type="term" value="F:endonuclease activity"/>
    <property type="evidence" value="ECO:0007669"/>
    <property type="project" value="UniProtKB-KW"/>
</dbReference>
<dbReference type="EMBL" id="FXUI01000007">
    <property type="protein sequence ID" value="SMP74121.1"/>
    <property type="molecule type" value="Genomic_DNA"/>
</dbReference>
<protein>
    <submittedName>
        <fullName evidence="1">Phage endonuclease I</fullName>
    </submittedName>
</protein>